<keyword evidence="8" id="KW-1185">Reference proteome</keyword>
<evidence type="ECO:0000256" key="3">
    <source>
        <dbReference type="ARBA" id="ARBA00013252"/>
    </source>
</evidence>
<dbReference type="GO" id="GO:0006729">
    <property type="term" value="P:tetrahydrobiopterin biosynthetic process"/>
    <property type="evidence" value="ECO:0007669"/>
    <property type="project" value="InterPro"/>
</dbReference>
<evidence type="ECO:0000256" key="5">
    <source>
        <dbReference type="ARBA" id="ARBA00023239"/>
    </source>
</evidence>
<evidence type="ECO:0000313" key="7">
    <source>
        <dbReference type="EMBL" id="ACV06473.1"/>
    </source>
</evidence>
<dbReference type="KEGG" id="kse:Ksed_14470"/>
<comment type="similarity">
    <text evidence="2">Belongs to the pterin-4-alpha-carbinolamine dehydratase family.</text>
</comment>
<evidence type="ECO:0000256" key="1">
    <source>
        <dbReference type="ARBA" id="ARBA00001554"/>
    </source>
</evidence>
<evidence type="ECO:0000313" key="8">
    <source>
        <dbReference type="Proteomes" id="UP000006666"/>
    </source>
</evidence>
<proteinExistence type="inferred from homology"/>
<dbReference type="HOGENOM" id="CLU_109854_0_0_11"/>
<dbReference type="RefSeq" id="WP_015779418.1">
    <property type="nucleotide sequence ID" value="NC_013169.1"/>
</dbReference>
<dbReference type="EC" id="4.2.1.96" evidence="3"/>
<dbReference type="InterPro" id="IPR041581">
    <property type="entry name" value="Glyoxalase_6"/>
</dbReference>
<dbReference type="Pfam" id="PF18029">
    <property type="entry name" value="Glyoxalase_6"/>
    <property type="match status" value="1"/>
</dbReference>
<name>C7NHW6_KYTSD</name>
<protein>
    <recommendedName>
        <fullName evidence="4">Putative pterin-4-alpha-carbinolamine dehydratase</fullName>
        <ecNumber evidence="3">4.2.1.96</ecNumber>
    </recommendedName>
</protein>
<dbReference type="eggNOG" id="COG2154">
    <property type="taxonomic scope" value="Bacteria"/>
</dbReference>
<dbReference type="Gene3D" id="3.10.180.10">
    <property type="entry name" value="2,3-Dihydroxybiphenyl 1,2-Dioxygenase, domain 1"/>
    <property type="match status" value="1"/>
</dbReference>
<dbReference type="STRING" id="478801.Ksed_14470"/>
<comment type="catalytic activity">
    <reaction evidence="1">
        <text>(4aS,6R)-4a-hydroxy-L-erythro-5,6,7,8-tetrahydrobiopterin = (6R)-L-erythro-6,7-dihydrobiopterin + H2O</text>
        <dbReference type="Rhea" id="RHEA:11920"/>
        <dbReference type="ChEBI" id="CHEBI:15377"/>
        <dbReference type="ChEBI" id="CHEBI:15642"/>
        <dbReference type="ChEBI" id="CHEBI:43120"/>
        <dbReference type="EC" id="4.2.1.96"/>
    </reaction>
</comment>
<accession>C7NHW6</accession>
<dbReference type="Pfam" id="PF01329">
    <property type="entry name" value="Pterin_4a"/>
    <property type="match status" value="1"/>
</dbReference>
<dbReference type="GO" id="GO:0008124">
    <property type="term" value="F:4-alpha-hydroxytetrahydrobiopterin dehydratase activity"/>
    <property type="evidence" value="ECO:0007669"/>
    <property type="project" value="UniProtKB-EC"/>
</dbReference>
<dbReference type="InterPro" id="IPR036428">
    <property type="entry name" value="PCD_sf"/>
</dbReference>
<evidence type="ECO:0000256" key="4">
    <source>
        <dbReference type="ARBA" id="ARBA00021735"/>
    </source>
</evidence>
<evidence type="ECO:0000256" key="2">
    <source>
        <dbReference type="ARBA" id="ARBA00006472"/>
    </source>
</evidence>
<dbReference type="InterPro" id="IPR029068">
    <property type="entry name" value="Glyas_Bleomycin-R_OHBP_Dase"/>
</dbReference>
<dbReference type="EMBL" id="CP001686">
    <property type="protein sequence ID" value="ACV06473.1"/>
    <property type="molecule type" value="Genomic_DNA"/>
</dbReference>
<dbReference type="InterPro" id="IPR001533">
    <property type="entry name" value="Pterin_deHydtase"/>
</dbReference>
<gene>
    <name evidence="7" type="ordered locus">Ksed_14470</name>
</gene>
<keyword evidence="5" id="KW-0456">Lyase</keyword>
<sequence length="234" mass="24871">MDMMTGAQIAEAELTDWRKLAQGLHARYEVPDFATGVRFLAAVGEAGDTIGHHPMVTMVRGCIDLRLTSSDAIYRDEDGAEHVVEWVTQRDVNLARRISKVAADQGLVADPSAVVDFELGLETANPERVAPVWAALLTGDAASQGRGTPGDEIRDATRRVPNLWFDAGDEDAPAQRFHIEAYVAAEVAQQRIDAAVAAGGTVVDDSQSPRLTVIADPDGNRGVLCADVAAAGIA</sequence>
<dbReference type="AlphaFoldDB" id="C7NHW6"/>
<reference evidence="7 8" key="1">
    <citation type="journal article" date="2009" name="Stand. Genomic Sci.">
        <title>Complete genome sequence of Kytococcus sedentarius type strain (541).</title>
        <authorList>
            <person name="Sims D."/>
            <person name="Brettin T."/>
            <person name="Detter J.C."/>
            <person name="Han C."/>
            <person name="Lapidus A."/>
            <person name="Copeland A."/>
            <person name="Glavina Del Rio T."/>
            <person name="Nolan M."/>
            <person name="Chen F."/>
            <person name="Lucas S."/>
            <person name="Tice H."/>
            <person name="Cheng J.F."/>
            <person name="Bruce D."/>
            <person name="Goodwin L."/>
            <person name="Pitluck S."/>
            <person name="Ovchinnikova G."/>
            <person name="Pati A."/>
            <person name="Ivanova N."/>
            <person name="Mavrommatis K."/>
            <person name="Chen A."/>
            <person name="Palaniappan K."/>
            <person name="D'haeseleer P."/>
            <person name="Chain P."/>
            <person name="Bristow J."/>
            <person name="Eisen J.A."/>
            <person name="Markowitz V."/>
            <person name="Hugenholtz P."/>
            <person name="Schneider S."/>
            <person name="Goker M."/>
            <person name="Pukall R."/>
            <person name="Kyrpides N.C."/>
            <person name="Klenk H.P."/>
        </authorList>
    </citation>
    <scope>NUCLEOTIDE SEQUENCE [LARGE SCALE GENOMIC DNA]</scope>
    <source>
        <strain evidence="8">ATCC 14392 / DSM 20547 / JCM 11482 / CCUG 33030 / NBRC 15357 / NCTC 11040 / CCM 314 / 541</strain>
    </source>
</reference>
<dbReference type="Gene3D" id="3.30.1360.20">
    <property type="entry name" value="Transcriptional coactivator/pterin dehydratase"/>
    <property type="match status" value="1"/>
</dbReference>
<feature type="domain" description="Glyoxalase-like" evidence="6">
    <location>
        <begin position="121"/>
        <end position="221"/>
    </location>
</feature>
<evidence type="ECO:0000259" key="6">
    <source>
        <dbReference type="Pfam" id="PF18029"/>
    </source>
</evidence>
<dbReference type="Proteomes" id="UP000006666">
    <property type="component" value="Chromosome"/>
</dbReference>
<dbReference type="SUPFAM" id="SSF55248">
    <property type="entry name" value="PCD-like"/>
    <property type="match status" value="1"/>
</dbReference>
<organism evidence="7 8">
    <name type="scientific">Kytococcus sedentarius (strain ATCC 14392 / DSM 20547 / JCM 11482 / CCUG 33030 / NBRC 15357 / NCTC 11040 / CCM 314 / 541)</name>
    <name type="common">Micrococcus sedentarius</name>
    <dbReference type="NCBI Taxonomy" id="478801"/>
    <lineage>
        <taxon>Bacteria</taxon>
        <taxon>Bacillati</taxon>
        <taxon>Actinomycetota</taxon>
        <taxon>Actinomycetes</taxon>
        <taxon>Micrococcales</taxon>
        <taxon>Kytococcaceae</taxon>
        <taxon>Kytococcus</taxon>
    </lineage>
</organism>